<evidence type="ECO:0000259" key="1">
    <source>
        <dbReference type="PROSITE" id="PS50181"/>
    </source>
</evidence>
<protein>
    <recommendedName>
        <fullName evidence="1">F-box domain-containing protein</fullName>
    </recommendedName>
</protein>
<sequence>MASLGKLLQCIKSWASSCSHSLSAPTLPTATVLNLAYLPPELLHYITSYLDRESLKQSRLTCRTISHIASSKLFETILTDEAHSTAEATLSPRMRILIERLKELPNLRDVILRFDVYFTAPDTDEDVDTDDDEVGEEDEESGVVWYPQTVPFRLETLQLLFSSLLSLSRPLRGLAIQNMQNICEQTPGEIATMAKVLCKLRSLRLHIVSGLIAQRC</sequence>
<dbReference type="Pfam" id="PF12937">
    <property type="entry name" value="F-box-like"/>
    <property type="match status" value="1"/>
</dbReference>
<gene>
    <name evidence="2" type="ORF">BDV28DRAFT_149287</name>
</gene>
<dbReference type="Gene3D" id="1.20.1280.50">
    <property type="match status" value="1"/>
</dbReference>
<feature type="domain" description="F-box" evidence="1">
    <location>
        <begin position="32"/>
        <end position="77"/>
    </location>
</feature>
<dbReference type="InterPro" id="IPR036047">
    <property type="entry name" value="F-box-like_dom_sf"/>
</dbReference>
<evidence type="ECO:0000313" key="3">
    <source>
        <dbReference type="Proteomes" id="UP000327118"/>
    </source>
</evidence>
<dbReference type="PANTHER" id="PTHR42057:SF2">
    <property type="entry name" value="F-BOX DOMAIN PROTEIN (AFU_ORTHOLOGUE AFUA_4G00200)-RELATED"/>
    <property type="match status" value="1"/>
</dbReference>
<keyword evidence="3" id="KW-1185">Reference proteome</keyword>
<dbReference type="PANTHER" id="PTHR42057">
    <property type="entry name" value="F-BOX DOMAIN PROTEIN (AFU_ORTHOLOGUE AFUA_4G00200)"/>
    <property type="match status" value="1"/>
</dbReference>
<dbReference type="Proteomes" id="UP000327118">
    <property type="component" value="Unassembled WGS sequence"/>
</dbReference>
<dbReference type="OrthoDB" id="3140657at2759"/>
<dbReference type="SUPFAM" id="SSF81383">
    <property type="entry name" value="F-box domain"/>
    <property type="match status" value="1"/>
</dbReference>
<organism evidence="2 3">
    <name type="scientific">Aspergillus coremiiformis</name>
    <dbReference type="NCBI Taxonomy" id="138285"/>
    <lineage>
        <taxon>Eukaryota</taxon>
        <taxon>Fungi</taxon>
        <taxon>Dikarya</taxon>
        <taxon>Ascomycota</taxon>
        <taxon>Pezizomycotina</taxon>
        <taxon>Eurotiomycetes</taxon>
        <taxon>Eurotiomycetidae</taxon>
        <taxon>Eurotiales</taxon>
        <taxon>Aspergillaceae</taxon>
        <taxon>Aspergillus</taxon>
        <taxon>Aspergillus subgen. Circumdati</taxon>
    </lineage>
</organism>
<reference evidence="3" key="1">
    <citation type="submission" date="2019-04" db="EMBL/GenBank/DDBJ databases">
        <title>Friends and foes A comparative genomics studyof 23 Aspergillus species from section Flavi.</title>
        <authorList>
            <consortium name="DOE Joint Genome Institute"/>
            <person name="Kjaerbolling I."/>
            <person name="Vesth T."/>
            <person name="Frisvad J.C."/>
            <person name="Nybo J.L."/>
            <person name="Theobald S."/>
            <person name="Kildgaard S."/>
            <person name="Isbrandt T."/>
            <person name="Kuo A."/>
            <person name="Sato A."/>
            <person name="Lyhne E.K."/>
            <person name="Kogle M.E."/>
            <person name="Wiebenga A."/>
            <person name="Kun R.S."/>
            <person name="Lubbers R.J."/>
            <person name="Makela M.R."/>
            <person name="Barry K."/>
            <person name="Chovatia M."/>
            <person name="Clum A."/>
            <person name="Daum C."/>
            <person name="Haridas S."/>
            <person name="He G."/>
            <person name="LaButti K."/>
            <person name="Lipzen A."/>
            <person name="Mondo S."/>
            <person name="Riley R."/>
            <person name="Salamov A."/>
            <person name="Simmons B.A."/>
            <person name="Magnuson J.K."/>
            <person name="Henrissat B."/>
            <person name="Mortensen U.H."/>
            <person name="Larsen T.O."/>
            <person name="Devries R.P."/>
            <person name="Grigoriev I.V."/>
            <person name="Machida M."/>
            <person name="Baker S.E."/>
            <person name="Andersen M.R."/>
        </authorList>
    </citation>
    <scope>NUCLEOTIDE SEQUENCE [LARGE SCALE GENOMIC DNA]</scope>
    <source>
        <strain evidence="3">CBS 553.77</strain>
    </source>
</reference>
<dbReference type="InterPro" id="IPR001810">
    <property type="entry name" value="F-box_dom"/>
</dbReference>
<dbReference type="AlphaFoldDB" id="A0A5N6Z393"/>
<proteinExistence type="predicted"/>
<dbReference type="CDD" id="cd09917">
    <property type="entry name" value="F-box_SF"/>
    <property type="match status" value="1"/>
</dbReference>
<evidence type="ECO:0000313" key="2">
    <source>
        <dbReference type="EMBL" id="KAE8352147.1"/>
    </source>
</evidence>
<accession>A0A5N6Z393</accession>
<dbReference type="PROSITE" id="PS50181">
    <property type="entry name" value="FBOX"/>
    <property type="match status" value="1"/>
</dbReference>
<name>A0A5N6Z393_9EURO</name>
<dbReference type="EMBL" id="ML739140">
    <property type="protein sequence ID" value="KAE8352147.1"/>
    <property type="molecule type" value="Genomic_DNA"/>
</dbReference>